<keyword evidence="1" id="KW-0812">Transmembrane</keyword>
<evidence type="ECO:0000313" key="2">
    <source>
        <dbReference type="EMBL" id="VAW26061.1"/>
    </source>
</evidence>
<name>A0A3B0U4Y0_9ZZZZ</name>
<feature type="transmembrane region" description="Helical" evidence="1">
    <location>
        <begin position="20"/>
        <end position="42"/>
    </location>
</feature>
<keyword evidence="1" id="KW-0472">Membrane</keyword>
<dbReference type="EMBL" id="UOES01000059">
    <property type="protein sequence ID" value="VAW26061.1"/>
    <property type="molecule type" value="Genomic_DNA"/>
</dbReference>
<gene>
    <name evidence="2" type="ORF">MNBD_BACTEROID06-113</name>
</gene>
<reference evidence="2" key="1">
    <citation type="submission" date="2018-06" db="EMBL/GenBank/DDBJ databases">
        <authorList>
            <person name="Zhirakovskaya E."/>
        </authorList>
    </citation>
    <scope>NUCLEOTIDE SEQUENCE</scope>
</reference>
<dbReference type="AlphaFoldDB" id="A0A3B0U4Y0"/>
<organism evidence="2">
    <name type="scientific">hydrothermal vent metagenome</name>
    <dbReference type="NCBI Taxonomy" id="652676"/>
    <lineage>
        <taxon>unclassified sequences</taxon>
        <taxon>metagenomes</taxon>
        <taxon>ecological metagenomes</taxon>
    </lineage>
</organism>
<feature type="non-terminal residue" evidence="2">
    <location>
        <position position="142"/>
    </location>
</feature>
<evidence type="ECO:0000256" key="1">
    <source>
        <dbReference type="SAM" id="Phobius"/>
    </source>
</evidence>
<keyword evidence="1" id="KW-1133">Transmembrane helix</keyword>
<accession>A0A3B0U4Y0</accession>
<proteinExistence type="predicted"/>
<sequence>MGINKQNTDLSKRIENLKVIKAIIFLAIPFIGMATIMALVMFKQNLNIVFNANEYKPSIFEMDSISCLTGGSSSASSNRFCNAYGYAEDILTSIDLGYDFEVDFNRKYYPVFYRPDGKLTLIRKEDETVFDNTPYLKTAMLQ</sequence>
<protein>
    <submittedName>
        <fullName evidence="2">Uncharacterized protein</fullName>
    </submittedName>
</protein>